<accession>A0A0F9QA16</accession>
<protein>
    <submittedName>
        <fullName evidence="1">Uncharacterized protein</fullName>
    </submittedName>
</protein>
<gene>
    <name evidence="1" type="ORF">LCGC14_1119690</name>
</gene>
<organism evidence="1">
    <name type="scientific">marine sediment metagenome</name>
    <dbReference type="NCBI Taxonomy" id="412755"/>
    <lineage>
        <taxon>unclassified sequences</taxon>
        <taxon>metagenomes</taxon>
        <taxon>ecological metagenomes</taxon>
    </lineage>
</organism>
<dbReference type="EMBL" id="LAZR01005171">
    <property type="protein sequence ID" value="KKN02228.1"/>
    <property type="molecule type" value="Genomic_DNA"/>
</dbReference>
<sequence length="85" mass="9379">MKNIVELGDEVKDKVSGFQGVADARFTYLQGCNRIQVQPPVKKDGKLPDSKVFDEPLLEVMNEGRVAQVLDKPDGGPKDHVSISR</sequence>
<proteinExistence type="predicted"/>
<dbReference type="AlphaFoldDB" id="A0A0F9QA16"/>
<comment type="caution">
    <text evidence="1">The sequence shown here is derived from an EMBL/GenBank/DDBJ whole genome shotgun (WGS) entry which is preliminary data.</text>
</comment>
<reference evidence="1" key="1">
    <citation type="journal article" date="2015" name="Nature">
        <title>Complex archaea that bridge the gap between prokaryotes and eukaryotes.</title>
        <authorList>
            <person name="Spang A."/>
            <person name="Saw J.H."/>
            <person name="Jorgensen S.L."/>
            <person name="Zaremba-Niedzwiedzka K."/>
            <person name="Martijn J."/>
            <person name="Lind A.E."/>
            <person name="van Eijk R."/>
            <person name="Schleper C."/>
            <person name="Guy L."/>
            <person name="Ettema T.J."/>
        </authorList>
    </citation>
    <scope>NUCLEOTIDE SEQUENCE</scope>
</reference>
<evidence type="ECO:0000313" key="1">
    <source>
        <dbReference type="EMBL" id="KKN02228.1"/>
    </source>
</evidence>
<name>A0A0F9QA16_9ZZZZ</name>